<keyword evidence="12" id="KW-1185">Reference proteome</keyword>
<dbReference type="Gene3D" id="2.130.10.10">
    <property type="entry name" value="YVTN repeat-like/Quinoprotein amine dehydrogenase"/>
    <property type="match status" value="1"/>
</dbReference>
<evidence type="ECO:0000313" key="12">
    <source>
        <dbReference type="Proteomes" id="UP000326396"/>
    </source>
</evidence>
<feature type="repeat" description="WD" evidence="7">
    <location>
        <begin position="322"/>
        <end position="363"/>
    </location>
</feature>
<dbReference type="Proteomes" id="UP000326396">
    <property type="component" value="Linkage Group LG1"/>
</dbReference>
<evidence type="ECO:0000256" key="4">
    <source>
        <dbReference type="ARBA" id="ARBA00023015"/>
    </source>
</evidence>
<dbReference type="Gene3D" id="1.20.960.30">
    <property type="match status" value="1"/>
</dbReference>
<comment type="caution">
    <text evidence="11">The sequence shown here is derived from an EMBL/GenBank/DDBJ whole genome shotgun (WGS) entry which is preliminary data.</text>
</comment>
<dbReference type="GO" id="GO:0003714">
    <property type="term" value="F:transcription corepressor activity"/>
    <property type="evidence" value="ECO:0007669"/>
    <property type="project" value="InterPro"/>
</dbReference>
<dbReference type="FunFam" id="2.130.10.10:FF:000218">
    <property type="entry name" value="WD40 repeat-containing protein HOS15"/>
    <property type="match status" value="1"/>
</dbReference>
<dbReference type="SMART" id="SM00320">
    <property type="entry name" value="WD40"/>
    <property type="match status" value="7"/>
</dbReference>
<comment type="subcellular location">
    <subcellularLocation>
        <location evidence="1">Nucleus</location>
    </subcellularLocation>
</comment>
<evidence type="ECO:0000256" key="5">
    <source>
        <dbReference type="ARBA" id="ARBA00023163"/>
    </source>
</evidence>
<dbReference type="InterPro" id="IPR019775">
    <property type="entry name" value="WD40_repeat_CS"/>
</dbReference>
<name>A0A5N6Q6G5_9ASTR</name>
<keyword evidence="6" id="KW-0539">Nucleus</keyword>
<dbReference type="Pfam" id="PF03016">
    <property type="entry name" value="Exostosin_GT47"/>
    <property type="match status" value="1"/>
</dbReference>
<evidence type="ECO:0000256" key="7">
    <source>
        <dbReference type="PROSITE-ProRule" id="PRU00221"/>
    </source>
</evidence>
<dbReference type="EMBL" id="SZYD01000001">
    <property type="protein sequence ID" value="KAD7479367.1"/>
    <property type="molecule type" value="Genomic_DNA"/>
</dbReference>
<evidence type="ECO:0000259" key="10">
    <source>
        <dbReference type="Pfam" id="PF03016"/>
    </source>
</evidence>
<sequence>MTSRTRFSLYVLMFMIMASSAISRNTPTSPAKTITDKVVPTTKVDVTTGTSHRVVRKVQAYTTCSGPSEKGPGFIEDDEERNVCFIPVTFLFHKIFLLGFLHPIGTKCHQKTRTPFLPANWITWSTVTFKNQGNNGVIVFICENTSLQRCSKVYQKRRCFVNSAYNLGNEAAIEKETSADVTSAPASNLITLVQKGLQYIEMEANMTRDADEDFIFLKPFDLITKNAHELKQIVEEKKKHMTAEATERVVKDSQSENKDDMPNFKLKEPETSGGKSLEYENIFLVMKQTHFWGYVLGPEPMNLSTFLKPLPHGVRSSDILILKGHSAEVWACAWSPTGLLLASGSGDATARIWSIADRANSVTNRLANVHVLKHGKAKPNEKKRDVTALDWNLDGTLLATGSHDGLARLWNTNGELKSILCKHKGTIFSVKWNKMGDHFLTGSFDKTVIVWDVDANEWKQQFKFHSGPVLDVDWRTNRTFASGSTDTMIYVCKIGEKQPVKLFSGHKDEVNCVKWDPNGFLLASCSDDMTAKIWSMKQDMPIHDFKDHAKEVYTIRWSPLGSATDNSNTQLLLASGSFDSTVKLWDVEYGRLFHSLNSHRDAVFCISFSPSGNYLATGSRDKLVNIWSVKDGKIMKTYYGNGIISQISWSKDGPPDASAVCAAAVGINKSANPLFKIFPKFTMFAFKKSKTLQLTATIIHSQIISHPLISLFIFFIFLIEILIFFSHSPAPPPELLNKCDDGKVYVYQLPPMFNSDLVGTCEDLDPWHWQCGVATNGGYGTTATELAGIVPNSLARAWHRTNQFSSEIIFHNRIMQHECRTMDPESATVFYIPFYAGLAVGKYLFSDSTTDERDFHAAKLIQWVQNQPYWRRSNGSDHVLVLGRITWDFRRLTDPEKRWGSKFLNMPEMQKVTRLTIERAPADYHDIGIPYPTGFHPSSTADIQTWQNFVRTYNRSSLFTFVGAAREDVGDDIRGLLLQTCRNEPFCRVVDCAVTPCANGSSEIMESLLGSEFCLQPRGDSFTRRSVFDCMIAGTIPVLFWNRTMYDQYEWYLPEEPESYSVFIDHGDVSMGKKSIKAVLKDYSRDEVRKMREKVIGIIPKIVYSDWSNSDERMDDAFEIAVNGVFKRFKAEREVFRPESAGK</sequence>
<evidence type="ECO:0000256" key="9">
    <source>
        <dbReference type="SAM" id="SignalP"/>
    </source>
</evidence>
<dbReference type="InterPro" id="IPR020472">
    <property type="entry name" value="WD40_PAC1"/>
</dbReference>
<feature type="repeat" description="WD" evidence="7">
    <location>
        <begin position="596"/>
        <end position="637"/>
    </location>
</feature>
<dbReference type="InterPro" id="IPR001680">
    <property type="entry name" value="WD40_rpt"/>
</dbReference>
<dbReference type="AlphaFoldDB" id="A0A5N6Q6G5"/>
<keyword evidence="3" id="KW-0677">Repeat</keyword>
<keyword evidence="2 7" id="KW-0853">WD repeat</keyword>
<feature type="repeat" description="WD" evidence="7">
    <location>
        <begin position="379"/>
        <end position="411"/>
    </location>
</feature>
<dbReference type="PROSITE" id="PS00678">
    <property type="entry name" value="WD_REPEATS_1"/>
    <property type="match status" value="1"/>
</dbReference>
<dbReference type="InterPro" id="IPR015943">
    <property type="entry name" value="WD40/YVTN_repeat-like_dom_sf"/>
</dbReference>
<gene>
    <name evidence="11" type="ORF">E3N88_02503</name>
</gene>
<dbReference type="GO" id="GO:0000118">
    <property type="term" value="C:histone deacetylase complex"/>
    <property type="evidence" value="ECO:0007669"/>
    <property type="project" value="TreeGrafter"/>
</dbReference>
<dbReference type="Pfam" id="PF00400">
    <property type="entry name" value="WD40"/>
    <property type="match status" value="6"/>
</dbReference>
<feature type="region of interest" description="Disordered" evidence="8">
    <location>
        <begin position="243"/>
        <end position="272"/>
    </location>
</feature>
<dbReference type="SUPFAM" id="SSF50978">
    <property type="entry name" value="WD40 repeat-like"/>
    <property type="match status" value="1"/>
</dbReference>
<dbReference type="InterPro" id="IPR040911">
    <property type="entry name" value="Exostosin_GT47"/>
</dbReference>
<dbReference type="CDD" id="cd00200">
    <property type="entry name" value="WD40"/>
    <property type="match status" value="1"/>
</dbReference>
<dbReference type="PROSITE" id="PS50082">
    <property type="entry name" value="WD_REPEATS_2"/>
    <property type="match status" value="6"/>
</dbReference>
<feature type="repeat" description="WD" evidence="7">
    <location>
        <begin position="503"/>
        <end position="544"/>
    </location>
</feature>
<keyword evidence="4" id="KW-0805">Transcription regulation</keyword>
<reference evidence="11 12" key="1">
    <citation type="submission" date="2019-05" db="EMBL/GenBank/DDBJ databases">
        <title>Mikania micrantha, genome provides insights into the molecular mechanism of rapid growth.</title>
        <authorList>
            <person name="Liu B."/>
        </authorList>
    </citation>
    <scope>NUCLEOTIDE SEQUENCE [LARGE SCALE GENOMIC DNA]</scope>
    <source>
        <strain evidence="11">NLD-2019</strain>
        <tissue evidence="11">Leaf</tissue>
    </source>
</reference>
<dbReference type="InterPro" id="IPR036322">
    <property type="entry name" value="WD40_repeat_dom_sf"/>
</dbReference>
<evidence type="ECO:0000256" key="3">
    <source>
        <dbReference type="ARBA" id="ARBA00022737"/>
    </source>
</evidence>
<accession>A0A5N6Q6G5</accession>
<feature type="repeat" description="WD" evidence="7">
    <location>
        <begin position="545"/>
        <end position="595"/>
    </location>
</feature>
<feature type="domain" description="Exostosin GT47" evidence="10">
    <location>
        <begin position="739"/>
        <end position="1074"/>
    </location>
</feature>
<feature type="repeat" description="WD" evidence="7">
    <location>
        <begin position="420"/>
        <end position="461"/>
    </location>
</feature>
<evidence type="ECO:0000256" key="1">
    <source>
        <dbReference type="ARBA" id="ARBA00004123"/>
    </source>
</evidence>
<feature type="compositionally biased region" description="Basic and acidic residues" evidence="8">
    <location>
        <begin position="243"/>
        <end position="270"/>
    </location>
</feature>
<keyword evidence="5" id="KW-0804">Transcription</keyword>
<evidence type="ECO:0000256" key="8">
    <source>
        <dbReference type="SAM" id="MobiDB-lite"/>
    </source>
</evidence>
<dbReference type="GO" id="GO:0006357">
    <property type="term" value="P:regulation of transcription by RNA polymerase II"/>
    <property type="evidence" value="ECO:0007669"/>
    <property type="project" value="TreeGrafter"/>
</dbReference>
<proteinExistence type="predicted"/>
<evidence type="ECO:0000256" key="6">
    <source>
        <dbReference type="ARBA" id="ARBA00023242"/>
    </source>
</evidence>
<dbReference type="PANTHER" id="PTHR22846">
    <property type="entry name" value="WD40 REPEAT PROTEIN"/>
    <property type="match status" value="1"/>
</dbReference>
<feature type="chain" id="PRO_5024331700" description="Exostosin GT47 domain-containing protein" evidence="9">
    <location>
        <begin position="24"/>
        <end position="1143"/>
    </location>
</feature>
<dbReference type="PRINTS" id="PR00320">
    <property type="entry name" value="GPROTEINBRPT"/>
</dbReference>
<feature type="signal peptide" evidence="9">
    <location>
        <begin position="1"/>
        <end position="23"/>
    </location>
</feature>
<organism evidence="11 12">
    <name type="scientific">Mikania micrantha</name>
    <name type="common">bitter vine</name>
    <dbReference type="NCBI Taxonomy" id="192012"/>
    <lineage>
        <taxon>Eukaryota</taxon>
        <taxon>Viridiplantae</taxon>
        <taxon>Streptophyta</taxon>
        <taxon>Embryophyta</taxon>
        <taxon>Tracheophyta</taxon>
        <taxon>Spermatophyta</taxon>
        <taxon>Magnoliopsida</taxon>
        <taxon>eudicotyledons</taxon>
        <taxon>Gunneridae</taxon>
        <taxon>Pentapetalae</taxon>
        <taxon>asterids</taxon>
        <taxon>campanulids</taxon>
        <taxon>Asterales</taxon>
        <taxon>Asteraceae</taxon>
        <taxon>Asteroideae</taxon>
        <taxon>Heliantheae alliance</taxon>
        <taxon>Eupatorieae</taxon>
        <taxon>Mikania</taxon>
    </lineage>
</organism>
<evidence type="ECO:0000313" key="11">
    <source>
        <dbReference type="EMBL" id="KAD7479367.1"/>
    </source>
</evidence>
<evidence type="ECO:0000256" key="2">
    <source>
        <dbReference type="ARBA" id="ARBA00022574"/>
    </source>
</evidence>
<dbReference type="PANTHER" id="PTHR22846:SF2">
    <property type="entry name" value="F-BOX-LIKE_WD REPEAT-CONTAINING PROTEIN EBI"/>
    <property type="match status" value="1"/>
</dbReference>
<protein>
    <recommendedName>
        <fullName evidence="10">Exostosin GT47 domain-containing protein</fullName>
    </recommendedName>
</protein>
<keyword evidence="9" id="KW-0732">Signal</keyword>
<dbReference type="OrthoDB" id="1367865at2759"/>
<dbReference type="PROSITE" id="PS50294">
    <property type="entry name" value="WD_REPEATS_REGION"/>
    <property type="match status" value="5"/>
</dbReference>
<dbReference type="InterPro" id="IPR045183">
    <property type="entry name" value="Ebi-like"/>
</dbReference>